<dbReference type="Proteomes" id="UP000198253">
    <property type="component" value="Chromosome I"/>
</dbReference>
<gene>
    <name evidence="2" type="ORF">GA0070618_4709</name>
</gene>
<evidence type="ECO:0000313" key="2">
    <source>
        <dbReference type="EMBL" id="SCF27297.1"/>
    </source>
</evidence>
<dbReference type="Pfam" id="PF00583">
    <property type="entry name" value="Acetyltransf_1"/>
    <property type="match status" value="1"/>
</dbReference>
<dbReference type="InterPro" id="IPR016181">
    <property type="entry name" value="Acyl_CoA_acyltransferase"/>
</dbReference>
<dbReference type="EMBL" id="LT607413">
    <property type="protein sequence ID" value="SCF27297.1"/>
    <property type="molecule type" value="Genomic_DNA"/>
</dbReference>
<proteinExistence type="predicted"/>
<dbReference type="SUPFAM" id="SSF55729">
    <property type="entry name" value="Acyl-CoA N-acyltransferases (Nat)"/>
    <property type="match status" value="1"/>
</dbReference>
<dbReference type="InterPro" id="IPR000182">
    <property type="entry name" value="GNAT_dom"/>
</dbReference>
<sequence length="276" mass="29600">MGEAVRVLRRWQHDGAPVPLHPGDLGWHWRFGAEETARAVRTWSRDGTILAVGLVDSPGLVRIGFAPDAGRDEELARQMADDLTRPERGVLPPGSVGVESRSDGVFRELLLASGWDLDEPWTPLRRDLTEPVADCGVRVETIGPEQVHVRVAVQRAAFDGSTFTDERWHAMATGPAYADARCLVAYDDHGVAVAAATVWSAGPGRPGLLEPMGVHRDHRGHGYGTAITVAAAATLRGMGSSSAIVCTPSANVGAVATYRSAGFYQLPDVLDLRRNA</sequence>
<dbReference type="InParanoid" id="A0A1C4Z311"/>
<accession>A0A1C4Z311</accession>
<dbReference type="Gene3D" id="3.40.630.30">
    <property type="match status" value="1"/>
</dbReference>
<evidence type="ECO:0000313" key="3">
    <source>
        <dbReference type="Proteomes" id="UP000198253"/>
    </source>
</evidence>
<dbReference type="GO" id="GO:0016747">
    <property type="term" value="F:acyltransferase activity, transferring groups other than amino-acyl groups"/>
    <property type="evidence" value="ECO:0007669"/>
    <property type="project" value="InterPro"/>
</dbReference>
<keyword evidence="2" id="KW-0808">Transferase</keyword>
<organism evidence="2 3">
    <name type="scientific">Micromonospora echinospora</name>
    <name type="common">Micromonospora purpurea</name>
    <dbReference type="NCBI Taxonomy" id="1877"/>
    <lineage>
        <taxon>Bacteria</taxon>
        <taxon>Bacillati</taxon>
        <taxon>Actinomycetota</taxon>
        <taxon>Actinomycetes</taxon>
        <taxon>Micromonosporales</taxon>
        <taxon>Micromonosporaceae</taxon>
        <taxon>Micromonospora</taxon>
    </lineage>
</organism>
<dbReference type="PROSITE" id="PS51186">
    <property type="entry name" value="GNAT"/>
    <property type="match status" value="1"/>
</dbReference>
<dbReference type="CDD" id="cd04301">
    <property type="entry name" value="NAT_SF"/>
    <property type="match status" value="1"/>
</dbReference>
<dbReference type="AlphaFoldDB" id="A0A1C4Z311"/>
<name>A0A1C4Z311_MICEC</name>
<reference evidence="3" key="1">
    <citation type="submission" date="2016-06" db="EMBL/GenBank/DDBJ databases">
        <authorList>
            <person name="Varghese N."/>
            <person name="Submissions Spin"/>
        </authorList>
    </citation>
    <scope>NUCLEOTIDE SEQUENCE [LARGE SCALE GENOMIC DNA]</scope>
    <source>
        <strain evidence="3">DSM 43816</strain>
    </source>
</reference>
<feature type="domain" description="N-acetyltransferase" evidence="1">
    <location>
        <begin position="137"/>
        <end position="276"/>
    </location>
</feature>
<protein>
    <submittedName>
        <fullName evidence="2">Acetyltransferase (GNAT) family protein</fullName>
    </submittedName>
</protein>
<keyword evidence="3" id="KW-1185">Reference proteome</keyword>
<evidence type="ECO:0000259" key="1">
    <source>
        <dbReference type="PROSITE" id="PS51186"/>
    </source>
</evidence>